<organism evidence="1 2">
    <name type="scientific">Octopus vulgaris</name>
    <name type="common">Common octopus</name>
    <dbReference type="NCBI Taxonomy" id="6645"/>
    <lineage>
        <taxon>Eukaryota</taxon>
        <taxon>Metazoa</taxon>
        <taxon>Spiralia</taxon>
        <taxon>Lophotrochozoa</taxon>
        <taxon>Mollusca</taxon>
        <taxon>Cephalopoda</taxon>
        <taxon>Coleoidea</taxon>
        <taxon>Octopodiformes</taxon>
        <taxon>Octopoda</taxon>
        <taxon>Incirrata</taxon>
        <taxon>Octopodidae</taxon>
        <taxon>Octopus</taxon>
    </lineage>
</organism>
<accession>A0AA36AYU7</accession>
<dbReference type="EMBL" id="OX597819">
    <property type="protein sequence ID" value="CAI9724831.1"/>
    <property type="molecule type" value="Genomic_DNA"/>
</dbReference>
<dbReference type="AlphaFoldDB" id="A0AA36AYU7"/>
<keyword evidence="2" id="KW-1185">Reference proteome</keyword>
<name>A0AA36AYU7_OCTVU</name>
<evidence type="ECO:0000313" key="2">
    <source>
        <dbReference type="Proteomes" id="UP001162480"/>
    </source>
</evidence>
<evidence type="ECO:0000313" key="1">
    <source>
        <dbReference type="EMBL" id="CAI9724831.1"/>
    </source>
</evidence>
<proteinExistence type="predicted"/>
<reference evidence="1" key="1">
    <citation type="submission" date="2023-08" db="EMBL/GenBank/DDBJ databases">
        <authorList>
            <person name="Alioto T."/>
            <person name="Alioto T."/>
            <person name="Gomez Garrido J."/>
        </authorList>
    </citation>
    <scope>NUCLEOTIDE SEQUENCE</scope>
</reference>
<sequence length="176" mass="17344">MEKNYPASGTQGQHPLEKNSGTVGVAVEVIGGVGSSTSSDGMALSSVVVLGVVDGVGSSTGSGGMALSSVVVLGVVDIGDGVGSSIASGGMALSWVVVLGGDGVVDAACDDGVGGVLAVTSWDTANPYSLNGHITIAANFLLIAVGYKSTVSHIFALPNDHTQTSNEHEDSDTLIL</sequence>
<gene>
    <name evidence="1" type="ORF">OCTVUL_1B024187</name>
</gene>
<dbReference type="Proteomes" id="UP001162480">
    <property type="component" value="Chromosome 6"/>
</dbReference>
<protein>
    <submittedName>
        <fullName evidence="1">Uncharacterized protein</fullName>
    </submittedName>
</protein>